<sequence>MQVVQRYPDNMFCWVDLATTDPAAAKKFYSGLFGWEYFDVPTGMGYHYSLCQIEGYNVAGLSNLPQEMADQGIPPIWSSYIKHDNVDAVAEKAVAAGGTVAMEAMDVMESGRMIVLQDPTGAMVGLWQPKEHIGAQLVNMPNALVWNELQTKDVDTARSFYGEVFGWGHDSDPNGYHLFKLGERMQAGMLKMDDSWGEVPPNWAPYFMSADIEKTAAKAKELGGVIHVPPTHTGTVGRFAVIGDPQGGVFTSMQFDGPVDPPPGY</sequence>
<accession>A0A6B0YYI2</accession>
<dbReference type="PANTHER" id="PTHR33993">
    <property type="entry name" value="GLYOXALASE-RELATED"/>
    <property type="match status" value="1"/>
</dbReference>
<evidence type="ECO:0000313" key="2">
    <source>
        <dbReference type="EMBL" id="MXY95245.1"/>
    </source>
</evidence>
<proteinExistence type="predicted"/>
<dbReference type="Pfam" id="PF00903">
    <property type="entry name" value="Glyoxalase"/>
    <property type="match status" value="2"/>
</dbReference>
<organism evidence="2">
    <name type="scientific">Caldilineaceae bacterium SB0664_bin_27</name>
    <dbReference type="NCBI Taxonomy" id="2605260"/>
    <lineage>
        <taxon>Bacteria</taxon>
        <taxon>Bacillati</taxon>
        <taxon>Chloroflexota</taxon>
        <taxon>Caldilineae</taxon>
        <taxon>Caldilineales</taxon>
        <taxon>Caldilineaceae</taxon>
    </lineage>
</organism>
<evidence type="ECO:0000259" key="1">
    <source>
        <dbReference type="PROSITE" id="PS51819"/>
    </source>
</evidence>
<name>A0A6B0YYI2_9CHLR</name>
<dbReference type="InterPro" id="IPR004360">
    <property type="entry name" value="Glyas_Fos-R_dOase_dom"/>
</dbReference>
<reference evidence="2" key="1">
    <citation type="submission" date="2019-09" db="EMBL/GenBank/DDBJ databases">
        <title>Characterisation of the sponge microbiome using genome-centric metagenomics.</title>
        <authorList>
            <person name="Engelberts J.P."/>
            <person name="Robbins S.J."/>
            <person name="De Goeij J.M."/>
            <person name="Aranda M."/>
            <person name="Bell S.C."/>
            <person name="Webster N.S."/>
        </authorList>
    </citation>
    <scope>NUCLEOTIDE SEQUENCE</scope>
    <source>
        <strain evidence="2">SB0664_bin_27</strain>
    </source>
</reference>
<feature type="domain" description="VOC" evidence="1">
    <location>
        <begin position="11"/>
        <end position="129"/>
    </location>
</feature>
<dbReference type="PROSITE" id="PS51819">
    <property type="entry name" value="VOC"/>
    <property type="match status" value="2"/>
</dbReference>
<gene>
    <name evidence="2" type="ORF">F4Y42_17525</name>
</gene>
<feature type="domain" description="VOC" evidence="1">
    <location>
        <begin position="143"/>
        <end position="255"/>
    </location>
</feature>
<dbReference type="InterPro" id="IPR052164">
    <property type="entry name" value="Anthracycline_SecMetBiosynth"/>
</dbReference>
<dbReference type="EMBL" id="VXRG01000141">
    <property type="protein sequence ID" value="MXY95245.1"/>
    <property type="molecule type" value="Genomic_DNA"/>
</dbReference>
<dbReference type="Gene3D" id="3.10.180.10">
    <property type="entry name" value="2,3-Dihydroxybiphenyl 1,2-Dioxygenase, domain 1"/>
    <property type="match status" value="2"/>
</dbReference>
<protein>
    <submittedName>
        <fullName evidence="2">VOC family protein</fullName>
    </submittedName>
</protein>
<dbReference type="InterPro" id="IPR037523">
    <property type="entry name" value="VOC_core"/>
</dbReference>
<dbReference type="AlphaFoldDB" id="A0A6B0YYI2"/>
<dbReference type="CDD" id="cd07247">
    <property type="entry name" value="SgaA_N_like"/>
    <property type="match status" value="2"/>
</dbReference>
<dbReference type="PANTHER" id="PTHR33993:SF14">
    <property type="entry name" value="GB|AAF24581.1"/>
    <property type="match status" value="1"/>
</dbReference>
<comment type="caution">
    <text evidence="2">The sequence shown here is derived from an EMBL/GenBank/DDBJ whole genome shotgun (WGS) entry which is preliminary data.</text>
</comment>
<dbReference type="SUPFAM" id="SSF54593">
    <property type="entry name" value="Glyoxalase/Bleomycin resistance protein/Dihydroxybiphenyl dioxygenase"/>
    <property type="match status" value="2"/>
</dbReference>
<dbReference type="InterPro" id="IPR029068">
    <property type="entry name" value="Glyas_Bleomycin-R_OHBP_Dase"/>
</dbReference>